<evidence type="ECO:0000256" key="2">
    <source>
        <dbReference type="ARBA" id="ARBA00004496"/>
    </source>
</evidence>
<dbReference type="GO" id="GO:0006886">
    <property type="term" value="P:intracellular protein transport"/>
    <property type="evidence" value="ECO:0007669"/>
    <property type="project" value="InterPro"/>
</dbReference>
<evidence type="ECO:0000256" key="7">
    <source>
        <dbReference type="ARBA" id="ARBA00022927"/>
    </source>
</evidence>
<dbReference type="GO" id="GO:0005768">
    <property type="term" value="C:endosome"/>
    <property type="evidence" value="ECO:0007669"/>
    <property type="project" value="UniProtKB-SubCell"/>
</dbReference>
<protein>
    <submittedName>
        <fullName evidence="12">SNX11 protein</fullName>
    </submittedName>
</protein>
<feature type="non-terminal residue" evidence="12">
    <location>
        <position position="1"/>
    </location>
</feature>
<keyword evidence="6" id="KW-0967">Endosome</keyword>
<feature type="domain" description="PX" evidence="11">
    <location>
        <begin position="1"/>
        <end position="175"/>
    </location>
</feature>
<name>A0A8X7X400_POLSE</name>
<keyword evidence="7" id="KW-0653">Protein transport</keyword>
<evidence type="ECO:0000256" key="8">
    <source>
        <dbReference type="ARBA" id="ARBA00023121"/>
    </source>
</evidence>
<dbReference type="AlphaFoldDB" id="A0A8X7X400"/>
<evidence type="ECO:0000256" key="6">
    <source>
        <dbReference type="ARBA" id="ARBA00022753"/>
    </source>
</evidence>
<comment type="subcellular location">
    <subcellularLocation>
        <location evidence="2">Cytoplasm</location>
    </subcellularLocation>
    <subcellularLocation>
        <location evidence="10">Endomembrane system</location>
        <topology evidence="10">Peripheral membrane protein</topology>
        <orientation evidence="10">Cytoplasmic side</orientation>
    </subcellularLocation>
    <subcellularLocation>
        <location evidence="1">Endosome</location>
    </subcellularLocation>
</comment>
<keyword evidence="9" id="KW-0472">Membrane</keyword>
<feature type="non-terminal residue" evidence="12">
    <location>
        <position position="214"/>
    </location>
</feature>
<evidence type="ECO:0000259" key="11">
    <source>
        <dbReference type="PROSITE" id="PS50195"/>
    </source>
</evidence>
<dbReference type="PROSITE" id="PS50195">
    <property type="entry name" value="PX"/>
    <property type="match status" value="1"/>
</dbReference>
<evidence type="ECO:0000256" key="10">
    <source>
        <dbReference type="ARBA" id="ARBA00029433"/>
    </source>
</evidence>
<dbReference type="Gene3D" id="3.30.1520.10">
    <property type="entry name" value="Phox-like domain"/>
    <property type="match status" value="1"/>
</dbReference>
<dbReference type="PANTHER" id="PTHR46209:SF1">
    <property type="entry name" value="SORTING NEXIN-11"/>
    <property type="match status" value="1"/>
</dbReference>
<comment type="caution">
    <text evidence="12">The sequence shown here is derived from an EMBL/GenBank/DDBJ whole genome shotgun (WGS) entry which is preliminary data.</text>
</comment>
<gene>
    <name evidence="12" type="primary">Snx11</name>
    <name evidence="12" type="ORF">GTO96_0010960</name>
</gene>
<evidence type="ECO:0000256" key="1">
    <source>
        <dbReference type="ARBA" id="ARBA00004177"/>
    </source>
</evidence>
<dbReference type="Pfam" id="PF00787">
    <property type="entry name" value="PX"/>
    <property type="match status" value="1"/>
</dbReference>
<organism evidence="12 13">
    <name type="scientific">Polypterus senegalus</name>
    <name type="common">Senegal bichir</name>
    <dbReference type="NCBI Taxonomy" id="55291"/>
    <lineage>
        <taxon>Eukaryota</taxon>
        <taxon>Metazoa</taxon>
        <taxon>Chordata</taxon>
        <taxon>Craniata</taxon>
        <taxon>Vertebrata</taxon>
        <taxon>Euteleostomi</taxon>
        <taxon>Actinopterygii</taxon>
        <taxon>Polypteriformes</taxon>
        <taxon>Polypteridae</taxon>
        <taxon>Polypterus</taxon>
    </lineage>
</organism>
<dbReference type="Proteomes" id="UP000886611">
    <property type="component" value="Unassembled WGS sequence"/>
</dbReference>
<dbReference type="PANTHER" id="PTHR46209">
    <property type="entry name" value="PX DOMAIN-CONTAINING PROTEIN"/>
    <property type="match status" value="1"/>
</dbReference>
<evidence type="ECO:0000256" key="5">
    <source>
        <dbReference type="ARBA" id="ARBA00022490"/>
    </source>
</evidence>
<dbReference type="InterPro" id="IPR043544">
    <property type="entry name" value="SNX10/11"/>
</dbReference>
<evidence type="ECO:0000256" key="3">
    <source>
        <dbReference type="ARBA" id="ARBA00010883"/>
    </source>
</evidence>
<accession>A0A8X7X400</accession>
<keyword evidence="13" id="KW-1185">Reference proteome</keyword>
<dbReference type="GO" id="GO:0016050">
    <property type="term" value="P:vesicle organization"/>
    <property type="evidence" value="ECO:0007669"/>
    <property type="project" value="TreeGrafter"/>
</dbReference>
<dbReference type="SUPFAM" id="SSF64268">
    <property type="entry name" value="PX domain"/>
    <property type="match status" value="1"/>
</dbReference>
<keyword evidence="4" id="KW-0813">Transport</keyword>
<dbReference type="EMBL" id="JAATIS010004753">
    <property type="protein sequence ID" value="KAG2460943.1"/>
    <property type="molecule type" value="Genomic_DNA"/>
</dbReference>
<dbReference type="InterPro" id="IPR001683">
    <property type="entry name" value="PX_dom"/>
</dbReference>
<comment type="similarity">
    <text evidence="3">Belongs to the sorting nexin family.</text>
</comment>
<keyword evidence="5" id="KW-0963">Cytoplasm</keyword>
<keyword evidence="8" id="KW-0446">Lipid-binding</keyword>
<dbReference type="GO" id="GO:1901981">
    <property type="term" value="F:phosphatidylinositol phosphate binding"/>
    <property type="evidence" value="ECO:0007669"/>
    <property type="project" value="TreeGrafter"/>
</dbReference>
<proteinExistence type="inferred from homology"/>
<evidence type="ECO:0000256" key="4">
    <source>
        <dbReference type="ARBA" id="ARBA00022448"/>
    </source>
</evidence>
<evidence type="ECO:0000313" key="12">
    <source>
        <dbReference type="EMBL" id="KAG2460943.1"/>
    </source>
</evidence>
<dbReference type="InterPro" id="IPR036871">
    <property type="entry name" value="PX_dom_sf"/>
</dbReference>
<sequence length="214" mass="24002">MEGISSPDCYMPTSPGLLHCHVFPQGIMGLGVYRLILVEFLDDPRRCCRDWGPILDCLSWTSFRTARQRYSDSASWWDIKGAASHCSVSQRRKEGGRSLRGGVEEALTEKESEIEREQKPVPELPVKTPFFTLDNEDFIENRRKGLQQFLERVLKMTVLLSDSHLHLFLQTQLSVTAIEQCVQGCGPHSVTGAILAYASSNLGWVQEEGAGDES</sequence>
<evidence type="ECO:0000256" key="9">
    <source>
        <dbReference type="ARBA" id="ARBA00023136"/>
    </source>
</evidence>
<evidence type="ECO:0000313" key="13">
    <source>
        <dbReference type="Proteomes" id="UP000886611"/>
    </source>
</evidence>
<reference evidence="12 13" key="1">
    <citation type="journal article" date="2021" name="Cell">
        <title>Tracing the genetic footprints of vertebrate landing in non-teleost ray-finned fishes.</title>
        <authorList>
            <person name="Bi X."/>
            <person name="Wang K."/>
            <person name="Yang L."/>
            <person name="Pan H."/>
            <person name="Jiang H."/>
            <person name="Wei Q."/>
            <person name="Fang M."/>
            <person name="Yu H."/>
            <person name="Zhu C."/>
            <person name="Cai Y."/>
            <person name="He Y."/>
            <person name="Gan X."/>
            <person name="Zeng H."/>
            <person name="Yu D."/>
            <person name="Zhu Y."/>
            <person name="Jiang H."/>
            <person name="Qiu Q."/>
            <person name="Yang H."/>
            <person name="Zhang Y.E."/>
            <person name="Wang W."/>
            <person name="Zhu M."/>
            <person name="He S."/>
            <person name="Zhang G."/>
        </authorList>
    </citation>
    <scope>NUCLEOTIDE SEQUENCE [LARGE SCALE GENOMIC DNA]</scope>
    <source>
        <strain evidence="12">Bchr_013</strain>
    </source>
</reference>